<evidence type="ECO:0000256" key="2">
    <source>
        <dbReference type="ARBA" id="ARBA00022746"/>
    </source>
</evidence>
<evidence type="ECO:0000313" key="5">
    <source>
        <dbReference type="EMBL" id="SDF52747.1"/>
    </source>
</evidence>
<name>A0A1G7LTA3_9EURY</name>
<keyword evidence="2" id="KW-0125">Carotenoid biosynthesis</keyword>
<accession>A0A1G7LTA3</accession>
<dbReference type="SUPFAM" id="SSF51905">
    <property type="entry name" value="FAD/NAD(P)-binding domain"/>
    <property type="match status" value="1"/>
</dbReference>
<dbReference type="Gene3D" id="3.50.50.60">
    <property type="entry name" value="FAD/NAD(P)-binding domain"/>
    <property type="match status" value="2"/>
</dbReference>
<dbReference type="GO" id="GO:0016117">
    <property type="term" value="P:carotenoid biosynthetic process"/>
    <property type="evidence" value="ECO:0007669"/>
    <property type="project" value="UniProtKB-KW"/>
</dbReference>
<keyword evidence="6" id="KW-1185">Reference proteome</keyword>
<dbReference type="EMBL" id="FNBK01000007">
    <property type="protein sequence ID" value="SDF52747.1"/>
    <property type="molecule type" value="Genomic_DNA"/>
</dbReference>
<dbReference type="PANTHER" id="PTHR43734">
    <property type="entry name" value="PHYTOENE DESATURASE"/>
    <property type="match status" value="1"/>
</dbReference>
<dbReference type="PANTHER" id="PTHR43734:SF1">
    <property type="entry name" value="PHYTOENE DESATURASE"/>
    <property type="match status" value="1"/>
</dbReference>
<dbReference type="AlphaFoldDB" id="A0A1G7LTA3"/>
<evidence type="ECO:0000313" key="6">
    <source>
        <dbReference type="Proteomes" id="UP000199076"/>
    </source>
</evidence>
<dbReference type="InterPro" id="IPR036188">
    <property type="entry name" value="FAD/NAD-bd_sf"/>
</dbReference>
<dbReference type="Pfam" id="PF01593">
    <property type="entry name" value="Amino_oxidase"/>
    <property type="match status" value="1"/>
</dbReference>
<dbReference type="InterPro" id="IPR002937">
    <property type="entry name" value="Amino_oxidase"/>
</dbReference>
<dbReference type="NCBIfam" id="TIGR02734">
    <property type="entry name" value="crtI_fam"/>
    <property type="match status" value="1"/>
</dbReference>
<dbReference type="GO" id="GO:0016491">
    <property type="term" value="F:oxidoreductase activity"/>
    <property type="evidence" value="ECO:0007669"/>
    <property type="project" value="UniProtKB-KW"/>
</dbReference>
<dbReference type="RefSeq" id="WP_394327223.1">
    <property type="nucleotide sequence ID" value="NZ_FNBK01000007.1"/>
</dbReference>
<dbReference type="Proteomes" id="UP000199076">
    <property type="component" value="Unassembled WGS sequence"/>
</dbReference>
<gene>
    <name evidence="5" type="ORF">SAMN05216218_10717</name>
</gene>
<evidence type="ECO:0000259" key="4">
    <source>
        <dbReference type="Pfam" id="PF01593"/>
    </source>
</evidence>
<dbReference type="InterPro" id="IPR014105">
    <property type="entry name" value="Carotenoid/retinoid_OxRdtase"/>
</dbReference>
<feature type="domain" description="Amine oxidase" evidence="4">
    <location>
        <begin position="34"/>
        <end position="503"/>
    </location>
</feature>
<evidence type="ECO:0000256" key="1">
    <source>
        <dbReference type="ARBA" id="ARBA00004829"/>
    </source>
</evidence>
<evidence type="ECO:0000256" key="3">
    <source>
        <dbReference type="ARBA" id="ARBA00023002"/>
    </source>
</evidence>
<reference evidence="6" key="1">
    <citation type="submission" date="2016-10" db="EMBL/GenBank/DDBJ databases">
        <authorList>
            <person name="Varghese N."/>
            <person name="Submissions S."/>
        </authorList>
    </citation>
    <scope>NUCLEOTIDE SEQUENCE [LARGE SCALE GENOMIC DNA]</scope>
    <source>
        <strain evidence="6">IBRC-M 10760</strain>
    </source>
</reference>
<sequence>MTMHGEDFRGPDGPDLVGDPLAGERTVVVGGGVGGLATAPYLAAMGADVTLIERNDDLGGVAARIEGEGFRFDAGPSWYLMPDVFERYFAQFGHEPDDFYALERLDPHYRIHWKDGDEVAVPDDPEAVAELFESYEPGAGAAFREYLDEAAETYRIGMERFVYEDRPRLRDWVDLDVARSARGLTFLGSMQDHAADYFDHPKLRQLVQYTLVFLGGAPHNTPALYNLMAHVDFELGVFYPENGIYSLVEALRDLGREHGVTFRTDETVTAIDPGPPATVTTERDRLRADRVVCNANPAHVERDLLPTRARRHDDDYWIDRTYAPSAYMLYLGVEGDVAPLEHHTLILPEDWEPHFETIFDEPAWPEDPAYYVNVPSLTDDDAAPEGHHTVVVLVPIAPGLDDGPEVRDRFREQVLADLATHTGVDLRDRIEFEETACVSEFAEWVNAPRGTALGLAHTLRQTGPLRPGHRGGADGLYYVGGYTTPGIGLPMCLISAEHTATAVREDATAQSLLGRLTSE</sequence>
<comment type="pathway">
    <text evidence="1">Carotenoid biosynthesis.</text>
</comment>
<protein>
    <submittedName>
        <fullName evidence="5">Phytoene desaturase</fullName>
    </submittedName>
</protein>
<organism evidence="5 6">
    <name type="scientific">Halorientalis regularis</name>
    <dbReference type="NCBI Taxonomy" id="660518"/>
    <lineage>
        <taxon>Archaea</taxon>
        <taxon>Methanobacteriati</taxon>
        <taxon>Methanobacteriota</taxon>
        <taxon>Stenosarchaea group</taxon>
        <taxon>Halobacteria</taxon>
        <taxon>Halobacteriales</taxon>
        <taxon>Haloarculaceae</taxon>
        <taxon>Halorientalis</taxon>
    </lineage>
</organism>
<proteinExistence type="predicted"/>
<dbReference type="STRING" id="660518.SAMN05216218_10717"/>
<keyword evidence="3" id="KW-0560">Oxidoreductase</keyword>